<dbReference type="Gene3D" id="2.120.10.60">
    <property type="entry name" value="Tricorn protease N-terminal domain"/>
    <property type="match status" value="1"/>
</dbReference>
<evidence type="ECO:0000313" key="6">
    <source>
        <dbReference type="Proteomes" id="UP001215827"/>
    </source>
</evidence>
<organism evidence="5 6">
    <name type="scientific">Altererythrobacter arenosus</name>
    <dbReference type="NCBI Taxonomy" id="3032592"/>
    <lineage>
        <taxon>Bacteria</taxon>
        <taxon>Pseudomonadati</taxon>
        <taxon>Pseudomonadota</taxon>
        <taxon>Alphaproteobacteria</taxon>
        <taxon>Sphingomonadales</taxon>
        <taxon>Erythrobacteraceae</taxon>
        <taxon>Altererythrobacter</taxon>
    </lineage>
</organism>
<dbReference type="EMBL" id="CP121106">
    <property type="protein sequence ID" value="WFL77711.1"/>
    <property type="molecule type" value="Genomic_DNA"/>
</dbReference>
<evidence type="ECO:0000256" key="3">
    <source>
        <dbReference type="SAM" id="MobiDB-lite"/>
    </source>
</evidence>
<keyword evidence="2" id="KW-0720">Serine protease</keyword>
<keyword evidence="2" id="KW-0645">Protease</keyword>
<evidence type="ECO:0000256" key="1">
    <source>
        <dbReference type="ARBA" id="ARBA00022801"/>
    </source>
</evidence>
<dbReference type="PANTHER" id="PTHR42776">
    <property type="entry name" value="SERINE PEPTIDASE S9 FAMILY MEMBER"/>
    <property type="match status" value="1"/>
</dbReference>
<keyword evidence="6" id="KW-1185">Reference proteome</keyword>
<feature type="compositionally biased region" description="Acidic residues" evidence="3">
    <location>
        <begin position="677"/>
        <end position="694"/>
    </location>
</feature>
<dbReference type="Gene3D" id="3.40.50.1820">
    <property type="entry name" value="alpha/beta hydrolase"/>
    <property type="match status" value="1"/>
</dbReference>
<dbReference type="Proteomes" id="UP001215827">
    <property type="component" value="Chromosome"/>
</dbReference>
<protein>
    <submittedName>
        <fullName evidence="5">Prolyl oligopeptidase family serine peptidase</fullName>
    </submittedName>
</protein>
<dbReference type="InterPro" id="IPR011042">
    <property type="entry name" value="6-blade_b-propeller_TolB-like"/>
</dbReference>
<dbReference type="InterPro" id="IPR011659">
    <property type="entry name" value="WD40"/>
</dbReference>
<dbReference type="Pfam" id="PF07676">
    <property type="entry name" value="PD40"/>
    <property type="match status" value="1"/>
</dbReference>
<dbReference type="SUPFAM" id="SSF53474">
    <property type="entry name" value="alpha/beta-Hydrolases"/>
    <property type="match status" value="1"/>
</dbReference>
<dbReference type="RefSeq" id="WP_278016403.1">
    <property type="nucleotide sequence ID" value="NZ_CP121106.1"/>
</dbReference>
<evidence type="ECO:0000256" key="2">
    <source>
        <dbReference type="ARBA" id="ARBA00022825"/>
    </source>
</evidence>
<evidence type="ECO:0000313" key="5">
    <source>
        <dbReference type="EMBL" id="WFL77711.1"/>
    </source>
</evidence>
<gene>
    <name evidence="5" type="ORF">P7228_01190</name>
</gene>
<dbReference type="SUPFAM" id="SSF82171">
    <property type="entry name" value="DPP6 N-terminal domain-like"/>
    <property type="match status" value="1"/>
</dbReference>
<dbReference type="PANTHER" id="PTHR42776:SF27">
    <property type="entry name" value="DIPEPTIDYL PEPTIDASE FAMILY MEMBER 6"/>
    <property type="match status" value="1"/>
</dbReference>
<feature type="region of interest" description="Disordered" evidence="3">
    <location>
        <begin position="675"/>
        <end position="711"/>
    </location>
</feature>
<feature type="domain" description="Peptidase S9 prolyl oligopeptidase catalytic" evidence="4">
    <location>
        <begin position="458"/>
        <end position="662"/>
    </location>
</feature>
<dbReference type="Pfam" id="PF00326">
    <property type="entry name" value="Peptidase_S9"/>
    <property type="match status" value="1"/>
</dbReference>
<sequence>MKYENYLLAAALACMGTTAAGQSPEPMTAIDFVEISQLDEPTLSPDGKTLAFLQSHTDWKENKVIERLQLLNVETGVKTAAITAVKEDETHSGAVWSPDGSQFLTLLERKGDKEKQVYLVIPSTGSIERLTELEDEVEDPVWAGDGTGFYFLAARPLDEDTRKLRKRQFLVREYETREPAALWHFDLATRKAAPVIAGEFFLREYSLARDGGAVIDLRAPGGLGDDIHRGELWLTRLADGTTRQLTRNEYAERYAKLSPDNTHFAFIATVNEKGEGYHEDNLFVQQVGSMEPRLLLPAENFEMVDFAWDASGGGLFILGNIGLRTELFHYDLDGDRLSKLTHGDHVITNWEYDHRTDRHLAIIRNETNPGEIYRLDPSEGGALALTRLTGHYRDWPERFALPRQEAFRWTGRKRQELEGLLVYPVGHVAGERFPLVTITHGGPRSSSQFGSWNDSRFVAVLAGEGYGVFLPNHRGGTGYGDAFMRDMVGGYFTHAHHDVMDGIDALIERGLADPDRLIKMGWSAGGHMTNKLITETGRFKAASSGAGASDWLSMYGESDIRHDRTPWFGDAPWVRKAPIKSYRDQSVIQNAWQVTTPTVFYVGGDDVRVPPTQSILLYRGIKAAGVPTELFIAKGEPHNFRKPSHQLFKIQTDLSWFASHLGRDQYVLRFPEAALREEDEEEKEKDEKVDEEPAVPDTTLPETPETVEEAQ</sequence>
<name>A0ABY8FRR5_9SPHN</name>
<keyword evidence="1" id="KW-0378">Hydrolase</keyword>
<evidence type="ECO:0000259" key="4">
    <source>
        <dbReference type="Pfam" id="PF00326"/>
    </source>
</evidence>
<dbReference type="InterPro" id="IPR001375">
    <property type="entry name" value="Peptidase_S9_cat"/>
</dbReference>
<accession>A0ABY8FRR5</accession>
<reference evidence="5 6" key="1">
    <citation type="submission" date="2023-03" db="EMBL/GenBank/DDBJ databases">
        <title>Altererythrobacter sp. CAU 1644 isolated from sand.</title>
        <authorList>
            <person name="Kim W."/>
        </authorList>
    </citation>
    <scope>NUCLEOTIDE SEQUENCE [LARGE SCALE GENOMIC DNA]</scope>
    <source>
        <strain evidence="5 6">CAU 1644</strain>
    </source>
</reference>
<dbReference type="InterPro" id="IPR029058">
    <property type="entry name" value="AB_hydrolase_fold"/>
</dbReference>
<dbReference type="Gene3D" id="2.120.10.30">
    <property type="entry name" value="TolB, C-terminal domain"/>
    <property type="match status" value="1"/>
</dbReference>
<proteinExistence type="predicted"/>